<reference evidence="1" key="2">
    <citation type="submission" date="2021-04" db="EMBL/GenBank/DDBJ databases">
        <authorList>
            <person name="Gilroy R."/>
        </authorList>
    </citation>
    <scope>NUCLEOTIDE SEQUENCE</scope>
    <source>
        <strain evidence="1">ChiGjej6B6-1540</strain>
    </source>
</reference>
<name>A0A9D1RR88_9FIRM</name>
<proteinExistence type="predicted"/>
<dbReference type="AlphaFoldDB" id="A0A9D1RR88"/>
<gene>
    <name evidence="1" type="ORF">H9868_00460</name>
</gene>
<dbReference type="EMBL" id="DXGA01000008">
    <property type="protein sequence ID" value="HIW92991.1"/>
    <property type="molecule type" value="Genomic_DNA"/>
</dbReference>
<comment type="caution">
    <text evidence="1">The sequence shown here is derived from an EMBL/GenBank/DDBJ whole genome shotgun (WGS) entry which is preliminary data.</text>
</comment>
<organism evidence="1 2">
    <name type="scientific">Candidatus Flavonifractor merdipullorum</name>
    <dbReference type="NCBI Taxonomy" id="2838590"/>
    <lineage>
        <taxon>Bacteria</taxon>
        <taxon>Bacillati</taxon>
        <taxon>Bacillota</taxon>
        <taxon>Clostridia</taxon>
        <taxon>Eubacteriales</taxon>
        <taxon>Oscillospiraceae</taxon>
        <taxon>Flavonifractor</taxon>
    </lineage>
</organism>
<evidence type="ECO:0008006" key="3">
    <source>
        <dbReference type="Google" id="ProtNLM"/>
    </source>
</evidence>
<protein>
    <recommendedName>
        <fullName evidence="3">Lipoprotein</fullName>
    </recommendedName>
</protein>
<reference evidence="1" key="1">
    <citation type="journal article" date="2021" name="PeerJ">
        <title>Extensive microbial diversity within the chicken gut microbiome revealed by metagenomics and culture.</title>
        <authorList>
            <person name="Gilroy R."/>
            <person name="Ravi A."/>
            <person name="Getino M."/>
            <person name="Pursley I."/>
            <person name="Horton D.L."/>
            <person name="Alikhan N.F."/>
            <person name="Baker D."/>
            <person name="Gharbi K."/>
            <person name="Hall N."/>
            <person name="Watson M."/>
            <person name="Adriaenssens E.M."/>
            <person name="Foster-Nyarko E."/>
            <person name="Jarju S."/>
            <person name="Secka A."/>
            <person name="Antonio M."/>
            <person name="Oren A."/>
            <person name="Chaudhuri R.R."/>
            <person name="La Ragione R."/>
            <person name="Hildebrand F."/>
            <person name="Pallen M.J."/>
        </authorList>
    </citation>
    <scope>NUCLEOTIDE SEQUENCE</scope>
    <source>
        <strain evidence="1">ChiGjej6B6-1540</strain>
    </source>
</reference>
<evidence type="ECO:0000313" key="1">
    <source>
        <dbReference type="EMBL" id="HIW92991.1"/>
    </source>
</evidence>
<sequence length="194" mass="20419">MGLLFPLSACSGEGGADADGAALSVRGAYLSMSGCSGTLEVTADYGQRVYTYGMALDWSRDGETVLELTSPEEVAGLRARLTEEGGALEYDGVSVETGPLTGEGLSPMEAPLALLDGVREGYLASTGLETVDEREELHLVIRAPEGVPGTGTELEVWCDPETGALLRGEILSDGRTVVTCEFQSFTMEGEEEKN</sequence>
<dbReference type="Proteomes" id="UP000824192">
    <property type="component" value="Unassembled WGS sequence"/>
</dbReference>
<evidence type="ECO:0000313" key="2">
    <source>
        <dbReference type="Proteomes" id="UP000824192"/>
    </source>
</evidence>
<accession>A0A9D1RR88</accession>